<dbReference type="GeneID" id="105221993"/>
<evidence type="ECO:0000256" key="1">
    <source>
        <dbReference type="SAM" id="SignalP"/>
    </source>
</evidence>
<feature type="signal peptide" evidence="1">
    <location>
        <begin position="1"/>
        <end position="19"/>
    </location>
</feature>
<dbReference type="SMART" id="SM00280">
    <property type="entry name" value="KAZAL"/>
    <property type="match status" value="2"/>
</dbReference>
<feature type="chain" id="PRO_5044537625" evidence="1">
    <location>
        <begin position="20"/>
        <end position="176"/>
    </location>
</feature>
<dbReference type="PROSITE" id="PS51465">
    <property type="entry name" value="KAZAL_2"/>
    <property type="match status" value="1"/>
</dbReference>
<name>A0A034WJ13_BACDO</name>
<dbReference type="Gene3D" id="3.30.60.30">
    <property type="match status" value="2"/>
</dbReference>
<feature type="domain" description="Kazal-like" evidence="2">
    <location>
        <begin position="114"/>
        <end position="175"/>
    </location>
</feature>
<organism evidence="3">
    <name type="scientific">Bactrocera dorsalis</name>
    <name type="common">Oriental fruit fly</name>
    <name type="synonym">Dacus dorsalis</name>
    <dbReference type="NCBI Taxonomy" id="27457"/>
    <lineage>
        <taxon>Eukaryota</taxon>
        <taxon>Metazoa</taxon>
        <taxon>Ecdysozoa</taxon>
        <taxon>Arthropoda</taxon>
        <taxon>Hexapoda</taxon>
        <taxon>Insecta</taxon>
        <taxon>Pterygota</taxon>
        <taxon>Neoptera</taxon>
        <taxon>Endopterygota</taxon>
        <taxon>Diptera</taxon>
        <taxon>Brachycera</taxon>
        <taxon>Muscomorpha</taxon>
        <taxon>Tephritoidea</taxon>
        <taxon>Tephritidae</taxon>
        <taxon>Bactrocera</taxon>
        <taxon>Bactrocera</taxon>
    </lineage>
</organism>
<dbReference type="InterPro" id="IPR036058">
    <property type="entry name" value="Kazal_dom_sf"/>
</dbReference>
<dbReference type="Pfam" id="PF07648">
    <property type="entry name" value="Kazal_2"/>
    <property type="match status" value="1"/>
</dbReference>
<dbReference type="CTD" id="43154"/>
<proteinExistence type="predicted"/>
<sequence length="176" mass="19764">MLCKKFYIIFGTLLAFCNANTITTLADEAPLDADQNQEEQPCPVVCPALYAPTCGYDGVGYEQFVNPCMMQVANCARRKERASLHQPFAQTDNDWCSTKLVNNLYEIVSNFADNLNKEECLKPCPMIYDPVCISNGEYRVTIATACQLDIYNCALKGTKLESKLFKILSTRKCELN</sequence>
<dbReference type="OrthoDB" id="88467at2759"/>
<accession>A0A034WJ13</accession>
<evidence type="ECO:0000313" key="3">
    <source>
        <dbReference type="EMBL" id="JAC53748.1"/>
    </source>
</evidence>
<protein>
    <submittedName>
        <fullName evidence="3">Enhancer of split M1 protein</fullName>
    </submittedName>
</protein>
<dbReference type="RefSeq" id="XP_011197451.2">
    <property type="nucleotide sequence ID" value="XM_011199149.4"/>
</dbReference>
<dbReference type="AlphaFoldDB" id="A0A034WJ13"/>
<reference evidence="3" key="1">
    <citation type="journal article" date="2014" name="BMC Genomics">
        <title>Characterizing the developmental transcriptome of the oriental fruit fly, Bactrocera dorsalis (Diptera: Tephritidae) through comparative genomic analysis with Drosophila melanogaster utilizing modENCODE datasets.</title>
        <authorList>
            <person name="Geib S.M."/>
            <person name="Calla B."/>
            <person name="Hall B."/>
            <person name="Hou S."/>
            <person name="Manoukis N.C."/>
        </authorList>
    </citation>
    <scope>NUCLEOTIDE SEQUENCE</scope>
    <source>
        <strain evidence="3">Punador</strain>
    </source>
</reference>
<gene>
    <name evidence="3" type="primary">ESM1</name>
</gene>
<dbReference type="KEGG" id="bdr:105221993"/>
<dbReference type="Pfam" id="PF00050">
    <property type="entry name" value="Kazal_1"/>
    <property type="match status" value="1"/>
</dbReference>
<dbReference type="EMBL" id="GAKP01005204">
    <property type="protein sequence ID" value="JAC53748.1"/>
    <property type="molecule type" value="Transcribed_RNA"/>
</dbReference>
<dbReference type="InterPro" id="IPR002350">
    <property type="entry name" value="Kazal_dom"/>
</dbReference>
<evidence type="ECO:0000259" key="2">
    <source>
        <dbReference type="PROSITE" id="PS51465"/>
    </source>
</evidence>
<keyword evidence="1" id="KW-0732">Signal</keyword>
<dbReference type="CDD" id="cd00104">
    <property type="entry name" value="KAZAL_FS"/>
    <property type="match status" value="1"/>
</dbReference>
<dbReference type="SUPFAM" id="SSF100895">
    <property type="entry name" value="Kazal-type serine protease inhibitors"/>
    <property type="match status" value="2"/>
</dbReference>